<keyword evidence="1" id="KW-1133">Transmembrane helix</keyword>
<reference evidence="2" key="1">
    <citation type="submission" date="2020-01" db="EMBL/GenBank/DDBJ databases">
        <title>Patterns of diversity and host range of bacteriophage communities associated with bean-nodulatin bacteria.</title>
        <authorList>
            <person name="Vann Cauwenberghe J."/>
            <person name="Santamaria R.I."/>
            <person name="Bustos P."/>
            <person name="Juarez S."/>
            <person name="Gonzalez V."/>
        </authorList>
    </citation>
    <scope>NUCLEOTIDE SEQUENCE</scope>
</reference>
<dbReference type="Proteomes" id="UP000656384">
    <property type="component" value="Segment"/>
</dbReference>
<proteinExistence type="predicted"/>
<keyword evidence="1" id="KW-0812">Transmembrane</keyword>
<keyword evidence="1" id="KW-0472">Membrane</keyword>
<feature type="transmembrane region" description="Helical" evidence="1">
    <location>
        <begin position="36"/>
        <end position="60"/>
    </location>
</feature>
<keyword evidence="3" id="KW-1185">Reference proteome</keyword>
<name>A0A7S5RB29_9CAUD</name>
<gene>
    <name evidence="2" type="ORF">EVB68_007</name>
</gene>
<dbReference type="EMBL" id="MN988497">
    <property type="protein sequence ID" value="QIG68744.1"/>
    <property type="molecule type" value="Genomic_DNA"/>
</dbReference>
<evidence type="ECO:0000313" key="2">
    <source>
        <dbReference type="EMBL" id="QIG68744.1"/>
    </source>
</evidence>
<evidence type="ECO:0000313" key="3">
    <source>
        <dbReference type="Proteomes" id="UP000656384"/>
    </source>
</evidence>
<sequence length="95" mass="10679">MFVHERTDTITFNMEAFQSQTNNYKDSLPHRADTHVVFVGSLGMTVSIPMLNLPILVAIFDELNKKKGGRGYAIDALFNMIADDPEKVGEICQNF</sequence>
<accession>A0A7S5RB29</accession>
<evidence type="ECO:0000256" key="1">
    <source>
        <dbReference type="SAM" id="Phobius"/>
    </source>
</evidence>
<protein>
    <submittedName>
        <fullName evidence="2">Uncharacterized protein</fullName>
    </submittedName>
</protein>
<organism evidence="2 3">
    <name type="scientific">Rhizobium phage RHph_Y2_6</name>
    <dbReference type="NCBI Taxonomy" id="2509576"/>
    <lineage>
        <taxon>Viruses</taxon>
        <taxon>Duplodnaviria</taxon>
        <taxon>Heunggongvirae</taxon>
        <taxon>Uroviricota</taxon>
        <taxon>Caudoviricetes</taxon>
        <taxon>Schitoviridae</taxon>
        <taxon>Demetervirinae</taxon>
        <taxon>Acanvirus</taxon>
        <taxon>Acanvirus Y26</taxon>
    </lineage>
</organism>